<feature type="signal peptide" evidence="1">
    <location>
        <begin position="1"/>
        <end position="18"/>
    </location>
</feature>
<proteinExistence type="predicted"/>
<evidence type="ECO:0008006" key="4">
    <source>
        <dbReference type="Google" id="ProtNLM"/>
    </source>
</evidence>
<evidence type="ECO:0000256" key="1">
    <source>
        <dbReference type="SAM" id="SignalP"/>
    </source>
</evidence>
<keyword evidence="1" id="KW-0732">Signal</keyword>
<protein>
    <recommendedName>
        <fullName evidence="4">Polyketide cyclase / dehydrase and lipid transport</fullName>
    </recommendedName>
</protein>
<accession>A0A379JI41</accession>
<dbReference type="OrthoDB" id="4544538at2"/>
<name>A0A379JI41_9NOCA</name>
<evidence type="ECO:0000313" key="3">
    <source>
        <dbReference type="Proteomes" id="UP000255467"/>
    </source>
</evidence>
<dbReference type="EMBL" id="UGRY01000004">
    <property type="protein sequence ID" value="SUD48329.1"/>
    <property type="molecule type" value="Genomic_DNA"/>
</dbReference>
<evidence type="ECO:0000313" key="2">
    <source>
        <dbReference type="EMBL" id="SUD48329.1"/>
    </source>
</evidence>
<dbReference type="Proteomes" id="UP000255467">
    <property type="component" value="Unassembled WGS sequence"/>
</dbReference>
<dbReference type="AlphaFoldDB" id="A0A379JI41"/>
<gene>
    <name evidence="2" type="ORF">NCTC1934_05660</name>
</gene>
<organism evidence="2 3">
    <name type="scientific">Nocardia otitidiscaviarum</name>
    <dbReference type="NCBI Taxonomy" id="1823"/>
    <lineage>
        <taxon>Bacteria</taxon>
        <taxon>Bacillati</taxon>
        <taxon>Actinomycetota</taxon>
        <taxon>Actinomycetes</taxon>
        <taxon>Mycobacteriales</taxon>
        <taxon>Nocardiaceae</taxon>
        <taxon>Nocardia</taxon>
    </lineage>
</organism>
<reference evidence="2 3" key="1">
    <citation type="submission" date="2018-06" db="EMBL/GenBank/DDBJ databases">
        <authorList>
            <consortium name="Pathogen Informatics"/>
            <person name="Doyle S."/>
        </authorList>
    </citation>
    <scope>NUCLEOTIDE SEQUENCE [LARGE SCALE GENOMIC DNA]</scope>
    <source>
        <strain evidence="2 3">NCTC1934</strain>
    </source>
</reference>
<feature type="chain" id="PRO_5016590129" description="Polyketide cyclase / dehydrase and lipid transport" evidence="1">
    <location>
        <begin position="19"/>
        <end position="183"/>
    </location>
</feature>
<dbReference type="STRING" id="1406858.GCA_000710895_03521"/>
<sequence>MILAMLPCALAIAAPAAAVPPLTGVAVPPAAVVPPPAAPPVVGGCAEGDFRWTAVHGGIDMTPKPMTFTSVGSLRDCVGWPGITGGTFTGVHEAWSDCMHPADGPITVHITWSNGAVSTVWGWWPVTMAQPSVGELEIVAGPGAGGRVRITAGYEMMTPEMVMGCLGPGVRTGVGWVRAAMLG</sequence>
<keyword evidence="3" id="KW-1185">Reference proteome</keyword>
<dbReference type="RefSeq" id="WP_039812831.1">
    <property type="nucleotide sequence ID" value="NZ_JADLRH010000008.1"/>
</dbReference>